<evidence type="ECO:0000313" key="2">
    <source>
        <dbReference type="EMBL" id="PSR79541.1"/>
    </source>
</evidence>
<accession>A0A2T2ZYF3</accession>
<organism evidence="2 3">
    <name type="scientific">Coniella lustricola</name>
    <dbReference type="NCBI Taxonomy" id="2025994"/>
    <lineage>
        <taxon>Eukaryota</taxon>
        <taxon>Fungi</taxon>
        <taxon>Dikarya</taxon>
        <taxon>Ascomycota</taxon>
        <taxon>Pezizomycotina</taxon>
        <taxon>Sordariomycetes</taxon>
        <taxon>Sordariomycetidae</taxon>
        <taxon>Diaporthales</taxon>
        <taxon>Schizoparmaceae</taxon>
        <taxon>Coniella</taxon>
    </lineage>
</organism>
<dbReference type="InParanoid" id="A0A2T2ZYF3"/>
<evidence type="ECO:0000313" key="3">
    <source>
        <dbReference type="Proteomes" id="UP000241462"/>
    </source>
</evidence>
<feature type="compositionally biased region" description="Low complexity" evidence="1">
    <location>
        <begin position="71"/>
        <end position="84"/>
    </location>
</feature>
<feature type="compositionally biased region" description="Acidic residues" evidence="1">
    <location>
        <begin position="342"/>
        <end position="351"/>
    </location>
</feature>
<feature type="compositionally biased region" description="Low complexity" evidence="1">
    <location>
        <begin position="124"/>
        <end position="140"/>
    </location>
</feature>
<dbReference type="EMBL" id="KZ678563">
    <property type="protein sequence ID" value="PSR79541.1"/>
    <property type="molecule type" value="Genomic_DNA"/>
</dbReference>
<feature type="region of interest" description="Disordered" evidence="1">
    <location>
        <begin position="52"/>
        <end position="280"/>
    </location>
</feature>
<feature type="compositionally biased region" description="Low complexity" evidence="1">
    <location>
        <begin position="215"/>
        <end position="230"/>
    </location>
</feature>
<feature type="compositionally biased region" description="Basic and acidic residues" evidence="1">
    <location>
        <begin position="102"/>
        <end position="120"/>
    </location>
</feature>
<reference evidence="2 3" key="1">
    <citation type="journal article" date="2018" name="Mycol. Prog.">
        <title>Coniella lustricola, a new species from submerged detritus.</title>
        <authorList>
            <person name="Raudabaugh D.B."/>
            <person name="Iturriaga T."/>
            <person name="Carver A."/>
            <person name="Mondo S."/>
            <person name="Pangilinan J."/>
            <person name="Lipzen A."/>
            <person name="He G."/>
            <person name="Amirebrahimi M."/>
            <person name="Grigoriev I.V."/>
            <person name="Miller A.N."/>
        </authorList>
    </citation>
    <scope>NUCLEOTIDE SEQUENCE [LARGE SCALE GENOMIC DNA]</scope>
    <source>
        <strain evidence="2 3">B22-T-1</strain>
    </source>
</reference>
<proteinExistence type="predicted"/>
<keyword evidence="3" id="KW-1185">Reference proteome</keyword>
<protein>
    <submittedName>
        <fullName evidence="2">Uncharacterized protein</fullName>
    </submittedName>
</protein>
<evidence type="ECO:0000256" key="1">
    <source>
        <dbReference type="SAM" id="MobiDB-lite"/>
    </source>
</evidence>
<dbReference type="AlphaFoldDB" id="A0A2T2ZYF3"/>
<dbReference type="OrthoDB" id="2873061at2759"/>
<dbReference type="Proteomes" id="UP000241462">
    <property type="component" value="Unassembled WGS sequence"/>
</dbReference>
<gene>
    <name evidence="2" type="ORF">BD289DRAFT_93322</name>
</gene>
<feature type="region of interest" description="Disordered" evidence="1">
    <location>
        <begin position="338"/>
        <end position="362"/>
    </location>
</feature>
<feature type="compositionally biased region" description="Polar residues" evidence="1">
    <location>
        <begin position="149"/>
        <end position="159"/>
    </location>
</feature>
<sequence>MASSDRATKTTIWVPKEAFAAVQRLWKPEFNWVPVPVDRSLPPTQIAYIDTTATTPAGGRPISPLPPVPRMLPRTPRTPLLPLLETSVGGGGGYFGVGMDPDQEHADRRRRYAGRDENDAVFKNNNNTTTTTTTTTNNNNKQSPVDLDTATTSQSQTRLSALLLSSPDRPDTPSTATEPESPATPKDGVSPPAGPQQPFLSQQQQQRGGSGGGVSKSTTTTAYTLPQPTLFSPEHKDDDNGNEADDESPTFRPTFRPTLPSQSQSKPAFNALHGLPHTSSPSWRMIDTRSGYAPQNAHLLPASWKTLDKDGEPRDLAMTDHWETRRWDEARWERERMYQPGLDDDGAEEEEGGGRRRKRSGGKGFAVRLDMHLNIEVEMRGSVNGDITLSAEALYAL</sequence>
<name>A0A2T2ZYF3_9PEZI</name>